<dbReference type="InterPro" id="IPR043128">
    <property type="entry name" value="Rev_trsase/Diguanyl_cyclase"/>
</dbReference>
<comment type="caution">
    <text evidence="2">The sequence shown here is derived from an EMBL/GenBank/DDBJ whole genome shotgun (WGS) entry which is preliminary data.</text>
</comment>
<evidence type="ECO:0000259" key="1">
    <source>
        <dbReference type="Pfam" id="PF00078"/>
    </source>
</evidence>
<keyword evidence="3" id="KW-1185">Reference proteome</keyword>
<feature type="domain" description="Reverse transcriptase" evidence="1">
    <location>
        <begin position="4"/>
        <end position="150"/>
    </location>
</feature>
<dbReference type="EMBL" id="AVOT02024156">
    <property type="protein sequence ID" value="MBW0514675.1"/>
    <property type="molecule type" value="Genomic_DNA"/>
</dbReference>
<dbReference type="CDD" id="cd01647">
    <property type="entry name" value="RT_LTR"/>
    <property type="match status" value="1"/>
</dbReference>
<evidence type="ECO:0000313" key="3">
    <source>
        <dbReference type="Proteomes" id="UP000765509"/>
    </source>
</evidence>
<accession>A0A9Q3HUC2</accession>
<dbReference type="OrthoDB" id="2743851at2759"/>
<dbReference type="Gene3D" id="3.30.70.270">
    <property type="match status" value="2"/>
</dbReference>
<reference evidence="2" key="1">
    <citation type="submission" date="2021-03" db="EMBL/GenBank/DDBJ databases">
        <title>Draft genome sequence of rust myrtle Austropuccinia psidii MF-1, a brazilian biotype.</title>
        <authorList>
            <person name="Quecine M.C."/>
            <person name="Pachon D.M.R."/>
            <person name="Bonatelli M.L."/>
            <person name="Correr F.H."/>
            <person name="Franceschini L.M."/>
            <person name="Leite T.F."/>
            <person name="Margarido G.R.A."/>
            <person name="Almeida C.A."/>
            <person name="Ferrarezi J.A."/>
            <person name="Labate C.A."/>
        </authorList>
    </citation>
    <scope>NUCLEOTIDE SEQUENCE</scope>
    <source>
        <strain evidence="2">MF-1</strain>
    </source>
</reference>
<dbReference type="InterPro" id="IPR051320">
    <property type="entry name" value="Viral_Replic_Matur_Polypro"/>
</dbReference>
<gene>
    <name evidence="2" type="ORF">O181_054390</name>
</gene>
<evidence type="ECO:0000313" key="2">
    <source>
        <dbReference type="EMBL" id="MBW0514675.1"/>
    </source>
</evidence>
<dbReference type="InterPro" id="IPR000477">
    <property type="entry name" value="RT_dom"/>
</dbReference>
<dbReference type="PANTHER" id="PTHR33064">
    <property type="entry name" value="POL PROTEIN"/>
    <property type="match status" value="1"/>
</dbReference>
<sequence length="202" mass="23454">MVGDIRALNTYTIPDRYPMPRIHEKLTQLAQARFITAMDAPKGSHQNVPTENAKRLLRIIVHCGIFEDLRMPFGIENGPPHYQRMMDTMFPDQFPEGWLISYIDYIIVFSETWDSHLTRLERVLQNIVQLNMKIFLRKCHFAYSELEALGNVVCGLGLGIDKNKVAAVLLKPIPQRKKEMQSFLGFAGYYRQHIKDFARIDE</sequence>
<organism evidence="2 3">
    <name type="scientific">Austropuccinia psidii MF-1</name>
    <dbReference type="NCBI Taxonomy" id="1389203"/>
    <lineage>
        <taxon>Eukaryota</taxon>
        <taxon>Fungi</taxon>
        <taxon>Dikarya</taxon>
        <taxon>Basidiomycota</taxon>
        <taxon>Pucciniomycotina</taxon>
        <taxon>Pucciniomycetes</taxon>
        <taxon>Pucciniales</taxon>
        <taxon>Sphaerophragmiaceae</taxon>
        <taxon>Austropuccinia</taxon>
    </lineage>
</organism>
<dbReference type="Pfam" id="PF00078">
    <property type="entry name" value="RVT_1"/>
    <property type="match status" value="1"/>
</dbReference>
<dbReference type="Gene3D" id="3.10.10.10">
    <property type="entry name" value="HIV Type 1 Reverse Transcriptase, subunit A, domain 1"/>
    <property type="match status" value="1"/>
</dbReference>
<proteinExistence type="predicted"/>
<dbReference type="SUPFAM" id="SSF56672">
    <property type="entry name" value="DNA/RNA polymerases"/>
    <property type="match status" value="1"/>
</dbReference>
<dbReference type="PANTHER" id="PTHR33064:SF37">
    <property type="entry name" value="RIBONUCLEASE H"/>
    <property type="match status" value="1"/>
</dbReference>
<dbReference type="AlphaFoldDB" id="A0A9Q3HUC2"/>
<dbReference type="InterPro" id="IPR043502">
    <property type="entry name" value="DNA/RNA_pol_sf"/>
</dbReference>
<dbReference type="Proteomes" id="UP000765509">
    <property type="component" value="Unassembled WGS sequence"/>
</dbReference>
<protein>
    <recommendedName>
        <fullName evidence="1">Reverse transcriptase domain-containing protein</fullName>
    </recommendedName>
</protein>
<name>A0A9Q3HUC2_9BASI</name>